<feature type="signal peptide" evidence="2">
    <location>
        <begin position="1"/>
        <end position="27"/>
    </location>
</feature>
<accession>A0ABY0CWS2</accession>
<dbReference type="EMBL" id="SADD01000001">
    <property type="protein sequence ID" value="RVU48021.1"/>
    <property type="molecule type" value="Genomic_DNA"/>
</dbReference>
<proteinExistence type="predicted"/>
<organism evidence="3 4">
    <name type="scientific">Lujinxingia sediminis</name>
    <dbReference type="NCBI Taxonomy" id="2480984"/>
    <lineage>
        <taxon>Bacteria</taxon>
        <taxon>Deltaproteobacteria</taxon>
        <taxon>Bradymonadales</taxon>
        <taxon>Lujinxingiaceae</taxon>
        <taxon>Lujinxingia</taxon>
    </lineage>
</organism>
<evidence type="ECO:0008006" key="5">
    <source>
        <dbReference type="Google" id="ProtNLM"/>
    </source>
</evidence>
<feature type="region of interest" description="Disordered" evidence="1">
    <location>
        <begin position="228"/>
        <end position="249"/>
    </location>
</feature>
<evidence type="ECO:0000256" key="1">
    <source>
        <dbReference type="SAM" id="MobiDB-lite"/>
    </source>
</evidence>
<keyword evidence="2" id="KW-0732">Signal</keyword>
<evidence type="ECO:0000256" key="2">
    <source>
        <dbReference type="SAM" id="SignalP"/>
    </source>
</evidence>
<dbReference type="RefSeq" id="WP_127778866.1">
    <property type="nucleotide sequence ID" value="NZ_SADD01000001.1"/>
</dbReference>
<evidence type="ECO:0000313" key="3">
    <source>
        <dbReference type="EMBL" id="RVU48021.1"/>
    </source>
</evidence>
<dbReference type="Proteomes" id="UP000282926">
    <property type="component" value="Unassembled WGS sequence"/>
</dbReference>
<protein>
    <recommendedName>
        <fullName evidence="5">DUF5723 domain-containing protein</fullName>
    </recommendedName>
</protein>
<comment type="caution">
    <text evidence="3">The sequence shown here is derived from an EMBL/GenBank/DDBJ whole genome shotgun (WGS) entry which is preliminary data.</text>
</comment>
<sequence length="480" mass="52273">MRSLPPRHLLTLLTGLVVLALSAPASAESGESSKDDSAAMMMLSAEVGVGPVAEDLFLNLTPRLTFIKPLPAPLCEKGGSCSALFHAALQVPLRLRLADRSPEQNTLLREEDWLELSDYLRIIRRLEYGTLNDPLYVRLGELGGASLGNGTIIGGYYNVITTDHYRLGLRAHLDLKRAGIELLTNNLASPNLIGLRAHLRPTTFIEDAPRALDRLQLGATLVSDLRAPTDLERNPDGSALAGPTREPLVESSQPTTLLGLDLRFNLLERARITLTPYLDLNAHIGLGSGLHAGLLWRQNIADPVELSARLEYRRLSDRYLPEYIDPLYEVSRFQTLSPTEPGLAGPKLRVARSTAPSTRHGAQAWVQARLAGILTLSAAFEDAQGPGNAALRTRAALQLTKRLQLGAFYYKAHLDGPAHESATEGLFDLNGALTVAEGRLGVWGPIYAHAQYGGLWQLRDDGVFETVRLWNIGLGAGMSF</sequence>
<feature type="chain" id="PRO_5046209593" description="DUF5723 domain-containing protein" evidence="2">
    <location>
        <begin position="28"/>
        <end position="480"/>
    </location>
</feature>
<reference evidence="3 4" key="1">
    <citation type="submission" date="2019-01" db="EMBL/GenBank/DDBJ databases">
        <title>Lujinxingia litoralis gen. nov., sp. nov. and Lujinxingia sediminis gen. nov., sp. nov., new members in the order Bradymonadales, isolated from coastal sediment.</title>
        <authorList>
            <person name="Li C.-M."/>
        </authorList>
    </citation>
    <scope>NUCLEOTIDE SEQUENCE [LARGE SCALE GENOMIC DNA]</scope>
    <source>
        <strain evidence="3 4">SEH01</strain>
    </source>
</reference>
<gene>
    <name evidence="3" type="ORF">EA187_00885</name>
</gene>
<evidence type="ECO:0000313" key="4">
    <source>
        <dbReference type="Proteomes" id="UP000282926"/>
    </source>
</evidence>
<keyword evidence="4" id="KW-1185">Reference proteome</keyword>
<name>A0ABY0CWS2_9DELT</name>